<dbReference type="EMBL" id="FMZA01000015">
    <property type="protein sequence ID" value="SDC74443.1"/>
    <property type="molecule type" value="Genomic_DNA"/>
</dbReference>
<name>A0A1G6P2N8_9BACL</name>
<dbReference type="STRING" id="1236220.SAMN04488112_11544"/>
<feature type="transmembrane region" description="Helical" evidence="1">
    <location>
        <begin position="76"/>
        <end position="98"/>
    </location>
</feature>
<gene>
    <name evidence="2" type="ORF">SAMN04488112_11544</name>
</gene>
<dbReference type="NCBIfam" id="TIGR02876">
    <property type="entry name" value="spore_yqfD"/>
    <property type="match status" value="1"/>
</dbReference>
<accession>A0A1G6P2N8</accession>
<keyword evidence="1" id="KW-1133">Transmembrane helix</keyword>
<dbReference type="PIRSF" id="PIRSF029895">
    <property type="entry name" value="SpoIV"/>
    <property type="match status" value="1"/>
</dbReference>
<dbReference type="AlphaFoldDB" id="A0A1G6P2N8"/>
<keyword evidence="3" id="KW-1185">Reference proteome</keyword>
<keyword evidence="1" id="KW-0812">Transmembrane</keyword>
<evidence type="ECO:0000313" key="3">
    <source>
        <dbReference type="Proteomes" id="UP000199387"/>
    </source>
</evidence>
<evidence type="ECO:0000313" key="2">
    <source>
        <dbReference type="EMBL" id="SDC74443.1"/>
    </source>
</evidence>
<organism evidence="2 3">
    <name type="scientific">Melghirimyces thermohalophilus</name>
    <dbReference type="NCBI Taxonomy" id="1236220"/>
    <lineage>
        <taxon>Bacteria</taxon>
        <taxon>Bacillati</taxon>
        <taxon>Bacillota</taxon>
        <taxon>Bacilli</taxon>
        <taxon>Bacillales</taxon>
        <taxon>Thermoactinomycetaceae</taxon>
        <taxon>Melghirimyces</taxon>
    </lineage>
</organism>
<dbReference type="Proteomes" id="UP000199387">
    <property type="component" value="Unassembled WGS sequence"/>
</dbReference>
<proteinExistence type="predicted"/>
<dbReference type="Pfam" id="PF06898">
    <property type="entry name" value="YqfD"/>
    <property type="match status" value="1"/>
</dbReference>
<keyword evidence="1" id="KW-0472">Membrane</keyword>
<evidence type="ECO:0000256" key="1">
    <source>
        <dbReference type="SAM" id="Phobius"/>
    </source>
</evidence>
<protein>
    <submittedName>
        <fullName evidence="2">Similar to stage IV sporulation protein</fullName>
    </submittedName>
</protein>
<dbReference type="InterPro" id="IPR010690">
    <property type="entry name" value="YqfD"/>
</dbReference>
<sequence length="387" mass="44892">MELTGPELARFINEAVREQLEISQITWISEEKIRLSIPVPDYFRIKPVLKRTGTKGRILSKKGLPFWLMRLRKRQFFLWGLLLFFVLLYLLTSVLWSVEVEGNETVPTKEIVRLLKKEGVFVGQLKHRIPDNEEIQYRLQAQLPQVSWVGFRVEGTRATVTVVEKKRVDEREQGEKDGPVNLVAKRAAMIYDMNVVRGRPVVEVNDSVKKGQLLVSGRYGNPDDPDSGKLAGAKGKVFGEVWYESKVTVPLQQKRKVYTGRRETARFPFLASRVVRLPFLFPETFSRYETIQQVQTLRFRDWELPFGWVEEERLEMEWVSYKLTAKEAIQLGKERAREDLLLKLGKDGRILGEKVLHPHVERGKVVMKIHFDVVENIAVQQPILQGE</sequence>
<reference evidence="2 3" key="1">
    <citation type="submission" date="2016-10" db="EMBL/GenBank/DDBJ databases">
        <authorList>
            <person name="de Groot N.N."/>
        </authorList>
    </citation>
    <scope>NUCLEOTIDE SEQUENCE [LARGE SCALE GENOMIC DNA]</scope>
    <source>
        <strain evidence="2 3">DSM 45514</strain>
    </source>
</reference>